<feature type="transmembrane region" description="Helical" evidence="1">
    <location>
        <begin position="151"/>
        <end position="167"/>
    </location>
</feature>
<organism evidence="2 3">
    <name type="scientific">Reyranella aquatilis</name>
    <dbReference type="NCBI Taxonomy" id="2035356"/>
    <lineage>
        <taxon>Bacteria</taxon>
        <taxon>Pseudomonadati</taxon>
        <taxon>Pseudomonadota</taxon>
        <taxon>Alphaproteobacteria</taxon>
        <taxon>Hyphomicrobiales</taxon>
        <taxon>Reyranellaceae</taxon>
        <taxon>Reyranella</taxon>
    </lineage>
</organism>
<keyword evidence="1" id="KW-0812">Transmembrane</keyword>
<feature type="transmembrane region" description="Helical" evidence="1">
    <location>
        <begin position="112"/>
        <end position="131"/>
    </location>
</feature>
<protein>
    <recommendedName>
        <fullName evidence="4">PNPLA domain-containing protein</fullName>
    </recommendedName>
</protein>
<name>A0ABS8KTD5_9HYPH</name>
<keyword evidence="1" id="KW-1133">Transmembrane helix</keyword>
<evidence type="ECO:0000313" key="2">
    <source>
        <dbReference type="EMBL" id="MCC8428913.1"/>
    </source>
</evidence>
<sequence length="850" mass="93095">MLKLRQAWWAMTDLAHLVWVCRAPFAAVAIGGLLIASTDQARDIVIATASPQQRGLPIPLTVLLWAVTAWYWSRITLEFLEGEQARWQQPVDPDVAAWAWAPRWHRFWNNNLPRLIGAAAIFSVCFAFWRAHNIYAAYGDFESAKGFLRPAIAYLVATVVFYFVVAWRRELAAWLVRAAGGDPDRSKLVPRRQSLQAFAEIAPLTRALLYGSVLASPVFFLLFAMAPVDTSAAMGSAVTIVLLGLALAIAAPSFLVIWSIRTKFPFFGLACLAFLVMPWMFGDNHDVRTCRDLAKLPGATGSCLAEDAKTRPFVRDVFSKWYDANAKITKPIEGKASQVTVPPLIVVASAGGASRAAYFTTQVLGEIAKREPDFAERVFLMSGVSGGSLGTTIFRSLVEADRRATPGQAGSALLPQAAADGAKFIDNDFLGPALGVGFYVDGPFSAAAFLRRLWAPNDRAVALEKAWETAWLDSGLSQTGGFRWSDGLTRTFTRDASRPWPILALNGTSVEKGKRIITSNVRFATEDHLAGVNISGGIHRYDGLDIMEADIPISTAVTMSARFPIVSTAGGMRDGKGQLIGRVIDGGLFENFGAVLADESIRYLVERIREAQRTERPVVPIAILISSDPSLDRIELRPGTPKQGVLPDCLPVGPKPLPHPGNDWPECPVDAASYATLMVDPIKALYDGRTARGELAATALRDRIEGSRIMIRDRLVARLRAGTDQTIQAATDTVQARIGLDDHTDFFHFRQCRVPDAKSPTMSWHDSGTAWHSMRRMLGLDPEPNGTIADPCGNKLEFFRLCMRLTRLSGRAEDDAAGTKWCSEAGWPVPEGWSCEPVLGHPRAYCRYKP</sequence>
<feature type="transmembrane region" description="Helical" evidence="1">
    <location>
        <begin position="264"/>
        <end position="281"/>
    </location>
</feature>
<evidence type="ECO:0000256" key="1">
    <source>
        <dbReference type="SAM" id="Phobius"/>
    </source>
</evidence>
<reference evidence="2 3" key="1">
    <citation type="submission" date="2021-11" db="EMBL/GenBank/DDBJ databases">
        <authorList>
            <person name="Lee D.-H."/>
            <person name="Kim S.-B."/>
        </authorList>
    </citation>
    <scope>NUCLEOTIDE SEQUENCE [LARGE SCALE GENOMIC DNA]</scope>
    <source>
        <strain evidence="2 3">KCTC 52223</strain>
    </source>
</reference>
<evidence type="ECO:0000313" key="3">
    <source>
        <dbReference type="Proteomes" id="UP001198862"/>
    </source>
</evidence>
<dbReference type="RefSeq" id="WP_230550116.1">
    <property type="nucleotide sequence ID" value="NZ_JAJISD010000002.1"/>
</dbReference>
<feature type="transmembrane region" description="Helical" evidence="1">
    <location>
        <begin position="12"/>
        <end position="36"/>
    </location>
</feature>
<feature type="transmembrane region" description="Helical" evidence="1">
    <location>
        <begin position="207"/>
        <end position="226"/>
    </location>
</feature>
<dbReference type="Proteomes" id="UP001198862">
    <property type="component" value="Unassembled WGS sequence"/>
</dbReference>
<keyword evidence="1" id="KW-0472">Membrane</keyword>
<proteinExistence type="predicted"/>
<dbReference type="InterPro" id="IPR016035">
    <property type="entry name" value="Acyl_Trfase/lysoPLipase"/>
</dbReference>
<gene>
    <name evidence="2" type="ORF">LJ725_08055</name>
</gene>
<dbReference type="SUPFAM" id="SSF52151">
    <property type="entry name" value="FabD/lysophospholipase-like"/>
    <property type="match status" value="1"/>
</dbReference>
<accession>A0ABS8KTD5</accession>
<comment type="caution">
    <text evidence="2">The sequence shown here is derived from an EMBL/GenBank/DDBJ whole genome shotgun (WGS) entry which is preliminary data.</text>
</comment>
<feature type="transmembrane region" description="Helical" evidence="1">
    <location>
        <begin position="232"/>
        <end position="257"/>
    </location>
</feature>
<dbReference type="EMBL" id="JAJISD010000002">
    <property type="protein sequence ID" value="MCC8428913.1"/>
    <property type="molecule type" value="Genomic_DNA"/>
</dbReference>
<evidence type="ECO:0008006" key="4">
    <source>
        <dbReference type="Google" id="ProtNLM"/>
    </source>
</evidence>
<keyword evidence="3" id="KW-1185">Reference proteome</keyword>